<accession>E4YN20</accession>
<sequence length="89" mass="9655">MRDVTLDETGGFCLRAEVLGYPAPVVTFYKDDDDEPIMTQSQLHKTAKSPTGLYEILAENPHGSVSSKANVHALNSPKSRPESLSSLPP</sequence>
<dbReference type="SUPFAM" id="SSF48726">
    <property type="entry name" value="Immunoglobulin"/>
    <property type="match status" value="1"/>
</dbReference>
<name>E4YN20_OIKDI</name>
<reference evidence="2" key="1">
    <citation type="journal article" date="2010" name="Science">
        <title>Plasticity of animal genome architecture unmasked by rapid evolution of a pelagic tunicate.</title>
        <authorList>
            <person name="Denoeud F."/>
            <person name="Henriet S."/>
            <person name="Mungpakdee S."/>
            <person name="Aury J.M."/>
            <person name="Da Silva C."/>
            <person name="Brinkmann H."/>
            <person name="Mikhaleva J."/>
            <person name="Olsen L.C."/>
            <person name="Jubin C."/>
            <person name="Canestro C."/>
            <person name="Bouquet J.M."/>
            <person name="Danks G."/>
            <person name="Poulain J."/>
            <person name="Campsteijn C."/>
            <person name="Adamski M."/>
            <person name="Cross I."/>
            <person name="Yadetie F."/>
            <person name="Muffato M."/>
            <person name="Louis A."/>
            <person name="Butcher S."/>
            <person name="Tsagkogeorga G."/>
            <person name="Konrad A."/>
            <person name="Singh S."/>
            <person name="Jensen M.F."/>
            <person name="Cong E.H."/>
            <person name="Eikeseth-Otteraa H."/>
            <person name="Noel B."/>
            <person name="Anthouard V."/>
            <person name="Porcel B.M."/>
            <person name="Kachouri-Lafond R."/>
            <person name="Nishino A."/>
            <person name="Ugolini M."/>
            <person name="Chourrout P."/>
            <person name="Nishida H."/>
            <person name="Aasland R."/>
            <person name="Huzurbazar S."/>
            <person name="Westhof E."/>
            <person name="Delsuc F."/>
            <person name="Lehrach H."/>
            <person name="Reinhardt R."/>
            <person name="Weissenbach J."/>
            <person name="Roy S.W."/>
            <person name="Artiguenave F."/>
            <person name="Postlethwait J.H."/>
            <person name="Manak J.R."/>
            <person name="Thompson E.M."/>
            <person name="Jaillon O."/>
            <person name="Du Pasquier L."/>
            <person name="Boudinot P."/>
            <person name="Liberles D.A."/>
            <person name="Volff J.N."/>
            <person name="Philippe H."/>
            <person name="Lenhard B."/>
            <person name="Roest Crollius H."/>
            <person name="Wincker P."/>
            <person name="Chourrout D."/>
        </authorList>
    </citation>
    <scope>NUCLEOTIDE SEQUENCE [LARGE SCALE GENOMIC DNA]</scope>
</reference>
<evidence type="ECO:0000313" key="2">
    <source>
        <dbReference type="EMBL" id="CBY36879.1"/>
    </source>
</evidence>
<dbReference type="Proteomes" id="UP000011014">
    <property type="component" value="Unassembled WGS sequence"/>
</dbReference>
<dbReference type="InterPro" id="IPR036179">
    <property type="entry name" value="Ig-like_dom_sf"/>
</dbReference>
<dbReference type="InterPro" id="IPR013783">
    <property type="entry name" value="Ig-like_fold"/>
</dbReference>
<dbReference type="Gene3D" id="2.60.40.10">
    <property type="entry name" value="Immunoglobulins"/>
    <property type="match status" value="1"/>
</dbReference>
<proteinExistence type="predicted"/>
<evidence type="ECO:0008006" key="3">
    <source>
        <dbReference type="Google" id="ProtNLM"/>
    </source>
</evidence>
<dbReference type="EMBL" id="FN654858">
    <property type="protein sequence ID" value="CBY36879.1"/>
    <property type="molecule type" value="Genomic_DNA"/>
</dbReference>
<protein>
    <recommendedName>
        <fullName evidence="3">Immunoglobulin I-set domain-containing protein</fullName>
    </recommendedName>
</protein>
<organism evidence="2">
    <name type="scientific">Oikopleura dioica</name>
    <name type="common">Tunicate</name>
    <dbReference type="NCBI Taxonomy" id="34765"/>
    <lineage>
        <taxon>Eukaryota</taxon>
        <taxon>Metazoa</taxon>
        <taxon>Chordata</taxon>
        <taxon>Tunicata</taxon>
        <taxon>Appendicularia</taxon>
        <taxon>Copelata</taxon>
        <taxon>Oikopleuridae</taxon>
        <taxon>Oikopleura</taxon>
    </lineage>
</organism>
<gene>
    <name evidence="2" type="ORF">GSOID_T00029919001</name>
</gene>
<feature type="non-terminal residue" evidence="2">
    <location>
        <position position="89"/>
    </location>
</feature>
<feature type="region of interest" description="Disordered" evidence="1">
    <location>
        <begin position="65"/>
        <end position="89"/>
    </location>
</feature>
<dbReference type="AlphaFoldDB" id="E4YN20"/>
<evidence type="ECO:0000256" key="1">
    <source>
        <dbReference type="SAM" id="MobiDB-lite"/>
    </source>
</evidence>
<feature type="compositionally biased region" description="Polar residues" evidence="1">
    <location>
        <begin position="76"/>
        <end position="89"/>
    </location>
</feature>